<dbReference type="Proteomes" id="UP000235388">
    <property type="component" value="Unassembled WGS sequence"/>
</dbReference>
<comment type="caution">
    <text evidence="1">The sequence shown here is derived from an EMBL/GenBank/DDBJ whole genome shotgun (WGS) entry which is preliminary data.</text>
</comment>
<dbReference type="AlphaFoldDB" id="A0A2N5TLK0"/>
<gene>
    <name evidence="1" type="ORF">PCANC_27579</name>
</gene>
<protein>
    <submittedName>
        <fullName evidence="1">Uncharacterized protein</fullName>
    </submittedName>
</protein>
<sequence length="75" mass="7807">MVSIGNVKYIARKTSDVAGRYGLVAPGVSDKLISNDITIPPDINGATSEVSLKSLVVRANPLLGVCKGVLRTPSL</sequence>
<accession>A0A2N5TLK0</accession>
<keyword evidence="2" id="KW-1185">Reference proteome</keyword>
<evidence type="ECO:0000313" key="2">
    <source>
        <dbReference type="Proteomes" id="UP000235388"/>
    </source>
</evidence>
<evidence type="ECO:0000313" key="1">
    <source>
        <dbReference type="EMBL" id="PLW26383.1"/>
    </source>
</evidence>
<reference evidence="1 2" key="1">
    <citation type="submission" date="2017-11" db="EMBL/GenBank/DDBJ databases">
        <title>De novo assembly and phasing of dikaryotic genomes from two isolates of Puccinia coronata f. sp. avenae, the causal agent of oat crown rust.</title>
        <authorList>
            <person name="Miller M.E."/>
            <person name="Zhang Y."/>
            <person name="Omidvar V."/>
            <person name="Sperschneider J."/>
            <person name="Schwessinger B."/>
            <person name="Raley C."/>
            <person name="Palmer J.M."/>
            <person name="Garnica D."/>
            <person name="Upadhyaya N."/>
            <person name="Rathjen J."/>
            <person name="Taylor J.M."/>
            <person name="Park R.F."/>
            <person name="Dodds P.N."/>
            <person name="Hirsch C.D."/>
            <person name="Kianian S.F."/>
            <person name="Figueroa M."/>
        </authorList>
    </citation>
    <scope>NUCLEOTIDE SEQUENCE [LARGE SCALE GENOMIC DNA]</scope>
    <source>
        <strain evidence="1">12NC29</strain>
    </source>
</reference>
<name>A0A2N5TLK0_9BASI</name>
<dbReference type="EMBL" id="PGCJ01000547">
    <property type="protein sequence ID" value="PLW26383.1"/>
    <property type="molecule type" value="Genomic_DNA"/>
</dbReference>
<proteinExistence type="predicted"/>
<organism evidence="1 2">
    <name type="scientific">Puccinia coronata f. sp. avenae</name>
    <dbReference type="NCBI Taxonomy" id="200324"/>
    <lineage>
        <taxon>Eukaryota</taxon>
        <taxon>Fungi</taxon>
        <taxon>Dikarya</taxon>
        <taxon>Basidiomycota</taxon>
        <taxon>Pucciniomycotina</taxon>
        <taxon>Pucciniomycetes</taxon>
        <taxon>Pucciniales</taxon>
        <taxon>Pucciniaceae</taxon>
        <taxon>Puccinia</taxon>
    </lineage>
</organism>